<reference evidence="2" key="1">
    <citation type="submission" date="2023-04" db="EMBL/GenBank/DDBJ databases">
        <authorList>
            <consortium name="ELIXIR-Norway"/>
        </authorList>
    </citation>
    <scope>NUCLEOTIDE SEQUENCE [LARGE SCALE GENOMIC DNA]</scope>
</reference>
<protein>
    <submittedName>
        <fullName evidence="2">Uncharacterized protein</fullName>
    </submittedName>
</protein>
<evidence type="ECO:0000313" key="2">
    <source>
        <dbReference type="EMBL" id="CAI9170141.1"/>
    </source>
</evidence>
<name>A0ABN8ZAS7_RANTA</name>
<keyword evidence="1" id="KW-0472">Membrane</keyword>
<dbReference type="Proteomes" id="UP001176941">
    <property type="component" value="Chromosome 3"/>
</dbReference>
<keyword evidence="3" id="KW-1185">Reference proteome</keyword>
<gene>
    <name evidence="2" type="ORF">MRATA1EN1_LOCUS19103</name>
</gene>
<keyword evidence="1" id="KW-1133">Transmembrane helix</keyword>
<evidence type="ECO:0000313" key="3">
    <source>
        <dbReference type="Proteomes" id="UP001176941"/>
    </source>
</evidence>
<organism evidence="2 3">
    <name type="scientific">Rangifer tarandus platyrhynchus</name>
    <name type="common">Svalbard reindeer</name>
    <dbReference type="NCBI Taxonomy" id="3082113"/>
    <lineage>
        <taxon>Eukaryota</taxon>
        <taxon>Metazoa</taxon>
        <taxon>Chordata</taxon>
        <taxon>Craniata</taxon>
        <taxon>Vertebrata</taxon>
        <taxon>Euteleostomi</taxon>
        <taxon>Mammalia</taxon>
        <taxon>Eutheria</taxon>
        <taxon>Laurasiatheria</taxon>
        <taxon>Artiodactyla</taxon>
        <taxon>Ruminantia</taxon>
        <taxon>Pecora</taxon>
        <taxon>Cervidae</taxon>
        <taxon>Odocoileinae</taxon>
        <taxon>Rangifer</taxon>
    </lineage>
</organism>
<feature type="transmembrane region" description="Helical" evidence="1">
    <location>
        <begin position="29"/>
        <end position="48"/>
    </location>
</feature>
<proteinExistence type="predicted"/>
<keyword evidence="1" id="KW-0812">Transmembrane</keyword>
<evidence type="ECO:0000256" key="1">
    <source>
        <dbReference type="SAM" id="Phobius"/>
    </source>
</evidence>
<accession>A0ABN8ZAS7</accession>
<dbReference type="EMBL" id="OX459939">
    <property type="protein sequence ID" value="CAI9170141.1"/>
    <property type="molecule type" value="Genomic_DNA"/>
</dbReference>
<sequence length="112" mass="12986">MVSFRSSLQKVDPKFHSCTELSALLHSVAFYFDHLFILITVLFDYYLVVEKKAKLKPKIHKDLEWIELEVWMQQRGKGLHFQLFVRGDAKPLGGSDGKESICLQCGRPKFDL</sequence>